<gene>
    <name evidence="1" type="ordered locus">Halhy_4907</name>
</gene>
<dbReference type="HOGENOM" id="CLU_1382425_0_0_10"/>
<dbReference type="AlphaFoldDB" id="F4L027"/>
<reference evidence="1 2" key="1">
    <citation type="journal article" date="2011" name="Stand. Genomic Sci.">
        <title>Complete genome sequence of Haliscomenobacter hydrossis type strain (O).</title>
        <authorList>
            <consortium name="US DOE Joint Genome Institute (JGI-PGF)"/>
            <person name="Daligault H."/>
            <person name="Lapidus A."/>
            <person name="Zeytun A."/>
            <person name="Nolan M."/>
            <person name="Lucas S."/>
            <person name="Del Rio T.G."/>
            <person name="Tice H."/>
            <person name="Cheng J.F."/>
            <person name="Tapia R."/>
            <person name="Han C."/>
            <person name="Goodwin L."/>
            <person name="Pitluck S."/>
            <person name="Liolios K."/>
            <person name="Pagani I."/>
            <person name="Ivanova N."/>
            <person name="Huntemann M."/>
            <person name="Mavromatis K."/>
            <person name="Mikhailova N."/>
            <person name="Pati A."/>
            <person name="Chen A."/>
            <person name="Palaniappan K."/>
            <person name="Land M."/>
            <person name="Hauser L."/>
            <person name="Brambilla E.M."/>
            <person name="Rohde M."/>
            <person name="Verbarg S."/>
            <person name="Goker M."/>
            <person name="Bristow J."/>
            <person name="Eisen J.A."/>
            <person name="Markowitz V."/>
            <person name="Hugenholtz P."/>
            <person name="Kyrpides N.C."/>
            <person name="Klenk H.P."/>
            <person name="Woyke T."/>
        </authorList>
    </citation>
    <scope>NUCLEOTIDE SEQUENCE [LARGE SCALE GENOMIC DNA]</scope>
    <source>
        <strain evidence="2">ATCC 27775 / DSM 1100 / LMG 10767 / O</strain>
    </source>
</reference>
<keyword evidence="2" id="KW-1185">Reference proteome</keyword>
<dbReference type="Proteomes" id="UP000008461">
    <property type="component" value="Chromosome"/>
</dbReference>
<protein>
    <submittedName>
        <fullName evidence="1">Uncharacterized protein</fullName>
    </submittedName>
</protein>
<dbReference type="KEGG" id="hhy:Halhy_4907"/>
<organism evidence="1 2">
    <name type="scientific">Haliscomenobacter hydrossis (strain ATCC 27775 / DSM 1100 / LMG 10767 / O)</name>
    <dbReference type="NCBI Taxonomy" id="760192"/>
    <lineage>
        <taxon>Bacteria</taxon>
        <taxon>Pseudomonadati</taxon>
        <taxon>Bacteroidota</taxon>
        <taxon>Saprospiria</taxon>
        <taxon>Saprospirales</taxon>
        <taxon>Haliscomenobacteraceae</taxon>
        <taxon>Haliscomenobacter</taxon>
    </lineage>
</organism>
<dbReference type="RefSeq" id="WP_013767273.1">
    <property type="nucleotide sequence ID" value="NC_015510.1"/>
</dbReference>
<dbReference type="EMBL" id="CP002691">
    <property type="protein sequence ID" value="AEE52736.1"/>
    <property type="molecule type" value="Genomic_DNA"/>
</dbReference>
<accession>F4L027</accession>
<name>F4L027_HALH1</name>
<dbReference type="STRING" id="760192.Halhy_4907"/>
<proteinExistence type="predicted"/>
<evidence type="ECO:0000313" key="1">
    <source>
        <dbReference type="EMBL" id="AEE52736.1"/>
    </source>
</evidence>
<reference key="2">
    <citation type="submission" date="2011-04" db="EMBL/GenBank/DDBJ databases">
        <title>Complete sequence of chromosome of Haliscomenobacter hydrossis DSM 1100.</title>
        <authorList>
            <consortium name="US DOE Joint Genome Institute (JGI-PGF)"/>
            <person name="Lucas S."/>
            <person name="Han J."/>
            <person name="Lapidus A."/>
            <person name="Bruce D."/>
            <person name="Goodwin L."/>
            <person name="Pitluck S."/>
            <person name="Peters L."/>
            <person name="Kyrpides N."/>
            <person name="Mavromatis K."/>
            <person name="Ivanova N."/>
            <person name="Ovchinnikova G."/>
            <person name="Pagani I."/>
            <person name="Daligault H."/>
            <person name="Detter J.C."/>
            <person name="Han C."/>
            <person name="Land M."/>
            <person name="Hauser L."/>
            <person name="Markowitz V."/>
            <person name="Cheng J.-F."/>
            <person name="Hugenholtz P."/>
            <person name="Woyke T."/>
            <person name="Wu D."/>
            <person name="Verbarg S."/>
            <person name="Frueling A."/>
            <person name="Brambilla E."/>
            <person name="Klenk H.-P."/>
            <person name="Eisen J.A."/>
        </authorList>
    </citation>
    <scope>NUCLEOTIDE SEQUENCE</scope>
    <source>
        <strain>DSM 1100</strain>
    </source>
</reference>
<evidence type="ECO:0000313" key="2">
    <source>
        <dbReference type="Proteomes" id="UP000008461"/>
    </source>
</evidence>
<sequence length="197" mass="22711">MYAYAVETDNLVRTQTKQAVAKESNHNGNQLKRRILASEERSLTIQFERTLEYLDFAQSLANDLRVLVVDVPKQLKEYQFSQDQVGSWRILLEAALKQEFLLKTGLSSQIKACVHELTDLDKIRLHIAKQLSEHVAVIALVNPSESLSDFYELVLDVELNLPEVKVVILDKSIWAMTDMVWQVDGECRVREMENMYI</sequence>